<dbReference type="InterPro" id="IPR001506">
    <property type="entry name" value="Peptidase_M12A"/>
</dbReference>
<name>A0AA88LQ53_TACVA</name>
<dbReference type="EMBL" id="JAVHJS010000023">
    <property type="protein sequence ID" value="KAK2819676.1"/>
    <property type="molecule type" value="Genomic_DNA"/>
</dbReference>
<dbReference type="PRINTS" id="PR00480">
    <property type="entry name" value="ASTACIN"/>
</dbReference>
<protein>
    <recommendedName>
        <fullName evidence="2">Metalloendopeptidase</fullName>
        <ecNumber evidence="2">3.4.24.-</ecNumber>
    </recommendedName>
</protein>
<dbReference type="GO" id="GO:0004222">
    <property type="term" value="F:metalloendopeptidase activity"/>
    <property type="evidence" value="ECO:0007669"/>
    <property type="project" value="UniProtKB-UniRule"/>
</dbReference>
<feature type="active site" evidence="1">
    <location>
        <position position="304"/>
    </location>
</feature>
<dbReference type="GO" id="GO:0006508">
    <property type="term" value="P:proteolysis"/>
    <property type="evidence" value="ECO:0007669"/>
    <property type="project" value="UniProtKB-KW"/>
</dbReference>
<keyword evidence="1 2" id="KW-0645">Protease</keyword>
<dbReference type="PANTHER" id="PTHR10127">
    <property type="entry name" value="DISCOIDIN, CUB, EGF, LAMININ , AND ZINC METALLOPROTEASE DOMAIN CONTAINING"/>
    <property type="match status" value="1"/>
</dbReference>
<dbReference type="Pfam" id="PF01400">
    <property type="entry name" value="Astacin"/>
    <property type="match status" value="2"/>
</dbReference>
<keyword evidence="1 2" id="KW-0378">Hydrolase</keyword>
<dbReference type="FunFam" id="3.40.390.10:FF:000038">
    <property type="entry name" value="Metalloendopeptidase"/>
    <property type="match status" value="1"/>
</dbReference>
<gene>
    <name evidence="4" type="ORF">Q7C36_021322</name>
</gene>
<comment type="caution">
    <text evidence="4">The sequence shown here is derived from an EMBL/GenBank/DDBJ whole genome shotgun (WGS) entry which is preliminary data.</text>
</comment>
<comment type="cofactor">
    <cofactor evidence="1 2">
        <name>Zn(2+)</name>
        <dbReference type="ChEBI" id="CHEBI:29105"/>
    </cofactor>
    <text evidence="1 2">Binds 1 zinc ion per subunit.</text>
</comment>
<feature type="binding site" evidence="1">
    <location>
        <position position="48"/>
    </location>
    <ligand>
        <name>Zn(2+)</name>
        <dbReference type="ChEBI" id="CHEBI:29105"/>
        <note>catalytic</note>
    </ligand>
</feature>
<feature type="active site" evidence="1">
    <location>
        <position position="49"/>
    </location>
</feature>
<comment type="caution">
    <text evidence="1">Lacks conserved residue(s) required for the propagation of feature annotation.</text>
</comment>
<feature type="binding site" evidence="1">
    <location>
        <position position="52"/>
    </location>
    <ligand>
        <name>Zn(2+)</name>
        <dbReference type="ChEBI" id="CHEBI:29105"/>
        <note>catalytic</note>
    </ligand>
</feature>
<evidence type="ECO:0000313" key="4">
    <source>
        <dbReference type="EMBL" id="KAK2819676.1"/>
    </source>
</evidence>
<keyword evidence="1 2" id="KW-0482">Metalloprotease</keyword>
<feature type="binding site" evidence="1">
    <location>
        <position position="307"/>
    </location>
    <ligand>
        <name>Zn(2+)</name>
        <dbReference type="ChEBI" id="CHEBI:29105"/>
        <note>catalytic</note>
    </ligand>
</feature>
<sequence length="402" mass="45807">MQIHVLLASASGQGPVMGRCYSSVGRRGGRQVLSLQRNGCVFHHIVQHELLHALGFNHEQTRSDRDDHVRILLQNVINGQEHNFDKVNTNNLNTPYDYNSVMHYSRFAFSKNREPTIIPIPDNDVPIGRATEMSPNDILHDVNDPDYFSVSSIIENANKHADDINDPDYFSVSSIIERANKNAGYLKDGMIITHGDIAVYPGLKNADPCTSRQCKWPRASDGKVKVPFVISRQYATSERNIIVRALNSFRNSTCIQFVPRRNEENFIHILSDQGCYSSVGRRGGRQVLSLQRNGCVFHHIVQHELLHALGFNHEQTRSDRDNHVRILLQNVINGQQHNFDKVNTNNLNTPYDYNSVMHYSRFAFSKNRQPTIIPIPDNNAPIGRATEMSRNDILRINRLYCS</sequence>
<evidence type="ECO:0000259" key="3">
    <source>
        <dbReference type="PROSITE" id="PS51864"/>
    </source>
</evidence>
<evidence type="ECO:0000256" key="2">
    <source>
        <dbReference type="RuleBase" id="RU361183"/>
    </source>
</evidence>
<dbReference type="PANTHER" id="PTHR10127:SF899">
    <property type="entry name" value="ASTACIN-LIKE METALLOENDOPEPTIDASE-RELATED"/>
    <property type="match status" value="1"/>
</dbReference>
<keyword evidence="1 2" id="KW-0479">Metal-binding</keyword>
<feature type="domain" description="Peptidase M12A" evidence="3">
    <location>
        <begin position="205"/>
        <end position="402"/>
    </location>
</feature>
<dbReference type="Proteomes" id="UP001187315">
    <property type="component" value="Unassembled WGS sequence"/>
</dbReference>
<dbReference type="EC" id="3.4.24.-" evidence="2"/>
<feature type="domain" description="Peptidase M12A" evidence="3">
    <location>
        <begin position="1"/>
        <end position="149"/>
    </location>
</feature>
<feature type="binding site" evidence="1">
    <location>
        <position position="58"/>
    </location>
    <ligand>
        <name>Zn(2+)</name>
        <dbReference type="ChEBI" id="CHEBI:29105"/>
        <note>catalytic</note>
    </ligand>
</feature>
<feature type="binding site" evidence="1">
    <location>
        <position position="303"/>
    </location>
    <ligand>
        <name>Zn(2+)</name>
        <dbReference type="ChEBI" id="CHEBI:29105"/>
        <note>catalytic</note>
    </ligand>
</feature>
<organism evidence="4 5">
    <name type="scientific">Tachysurus vachellii</name>
    <name type="common">Darkbarbel catfish</name>
    <name type="synonym">Pelteobagrus vachellii</name>
    <dbReference type="NCBI Taxonomy" id="175792"/>
    <lineage>
        <taxon>Eukaryota</taxon>
        <taxon>Metazoa</taxon>
        <taxon>Chordata</taxon>
        <taxon>Craniata</taxon>
        <taxon>Vertebrata</taxon>
        <taxon>Euteleostomi</taxon>
        <taxon>Actinopterygii</taxon>
        <taxon>Neopterygii</taxon>
        <taxon>Teleostei</taxon>
        <taxon>Ostariophysi</taxon>
        <taxon>Siluriformes</taxon>
        <taxon>Bagridae</taxon>
        <taxon>Tachysurus</taxon>
    </lineage>
</organism>
<dbReference type="Gene3D" id="3.40.390.10">
    <property type="entry name" value="Collagenase (Catalytic Domain)"/>
    <property type="match status" value="2"/>
</dbReference>
<evidence type="ECO:0000313" key="5">
    <source>
        <dbReference type="Proteomes" id="UP001187315"/>
    </source>
</evidence>
<dbReference type="InterPro" id="IPR006026">
    <property type="entry name" value="Peptidase_Metallo"/>
</dbReference>
<dbReference type="SMART" id="SM00235">
    <property type="entry name" value="ZnMc"/>
    <property type="match status" value="2"/>
</dbReference>
<dbReference type="SUPFAM" id="SSF55486">
    <property type="entry name" value="Metalloproteases ('zincins'), catalytic domain"/>
    <property type="match status" value="2"/>
</dbReference>
<evidence type="ECO:0000256" key="1">
    <source>
        <dbReference type="PROSITE-ProRule" id="PRU01211"/>
    </source>
</evidence>
<dbReference type="AlphaFoldDB" id="A0AA88LQ53"/>
<accession>A0AA88LQ53</accession>
<keyword evidence="5" id="KW-1185">Reference proteome</keyword>
<dbReference type="GO" id="GO:0008270">
    <property type="term" value="F:zinc ion binding"/>
    <property type="evidence" value="ECO:0007669"/>
    <property type="project" value="UniProtKB-UniRule"/>
</dbReference>
<dbReference type="PROSITE" id="PS51864">
    <property type="entry name" value="ASTACIN"/>
    <property type="match status" value="2"/>
</dbReference>
<proteinExistence type="predicted"/>
<feature type="binding site" evidence="1">
    <location>
        <position position="313"/>
    </location>
    <ligand>
        <name>Zn(2+)</name>
        <dbReference type="ChEBI" id="CHEBI:29105"/>
        <note>catalytic</note>
    </ligand>
</feature>
<keyword evidence="1 2" id="KW-0862">Zinc</keyword>
<reference evidence="4" key="1">
    <citation type="submission" date="2023-08" db="EMBL/GenBank/DDBJ databases">
        <title>Pelteobagrus vachellii genome.</title>
        <authorList>
            <person name="Liu H."/>
        </authorList>
    </citation>
    <scope>NUCLEOTIDE SEQUENCE</scope>
    <source>
        <strain evidence="4">PRFRI_2022a</strain>
        <tissue evidence="4">Muscle</tissue>
    </source>
</reference>
<dbReference type="InterPro" id="IPR024079">
    <property type="entry name" value="MetalloPept_cat_dom_sf"/>
</dbReference>